<evidence type="ECO:0000313" key="2">
    <source>
        <dbReference type="Proteomes" id="UP000479710"/>
    </source>
</evidence>
<sequence length="92" mass="10412">MQITKKMHHFASTLDNVIGKAVAPGLAACKLDGGELLLTTVDEPTNFKEAEQDEAWRKAMAEEMRSIEENHTWELTMLLIGHSERVVRVVRH</sequence>
<proteinExistence type="predicted"/>
<evidence type="ECO:0000313" key="1">
    <source>
        <dbReference type="EMBL" id="KAF0922413.1"/>
    </source>
</evidence>
<dbReference type="EMBL" id="SPHZ02000004">
    <property type="protein sequence ID" value="KAF0922413.1"/>
    <property type="molecule type" value="Genomic_DNA"/>
</dbReference>
<protein>
    <submittedName>
        <fullName evidence="1">Uncharacterized protein</fullName>
    </submittedName>
</protein>
<comment type="caution">
    <text evidence="1">The sequence shown here is derived from an EMBL/GenBank/DDBJ whole genome shotgun (WGS) entry which is preliminary data.</text>
</comment>
<dbReference type="OrthoDB" id="1930494at2759"/>
<keyword evidence="2" id="KW-1185">Reference proteome</keyword>
<name>A0A6G1EEP8_9ORYZ</name>
<organism evidence="1 2">
    <name type="scientific">Oryza meyeriana var. granulata</name>
    <dbReference type="NCBI Taxonomy" id="110450"/>
    <lineage>
        <taxon>Eukaryota</taxon>
        <taxon>Viridiplantae</taxon>
        <taxon>Streptophyta</taxon>
        <taxon>Embryophyta</taxon>
        <taxon>Tracheophyta</taxon>
        <taxon>Spermatophyta</taxon>
        <taxon>Magnoliopsida</taxon>
        <taxon>Liliopsida</taxon>
        <taxon>Poales</taxon>
        <taxon>Poaceae</taxon>
        <taxon>BOP clade</taxon>
        <taxon>Oryzoideae</taxon>
        <taxon>Oryzeae</taxon>
        <taxon>Oryzinae</taxon>
        <taxon>Oryza</taxon>
        <taxon>Oryza meyeriana</taxon>
    </lineage>
</organism>
<gene>
    <name evidence="1" type="ORF">E2562_034656</name>
</gene>
<dbReference type="Proteomes" id="UP000479710">
    <property type="component" value="Unassembled WGS sequence"/>
</dbReference>
<reference evidence="1 2" key="1">
    <citation type="submission" date="2019-11" db="EMBL/GenBank/DDBJ databases">
        <title>Whole genome sequence of Oryza granulata.</title>
        <authorList>
            <person name="Li W."/>
        </authorList>
    </citation>
    <scope>NUCLEOTIDE SEQUENCE [LARGE SCALE GENOMIC DNA]</scope>
    <source>
        <strain evidence="2">cv. Menghai</strain>
        <tissue evidence="1">Leaf</tissue>
    </source>
</reference>
<accession>A0A6G1EEP8</accession>
<dbReference type="AlphaFoldDB" id="A0A6G1EEP8"/>